<organism evidence="1 2">
    <name type="scientific">Acinetobacter thutiue</name>
    <dbReference type="NCBI Taxonomy" id="2998078"/>
    <lineage>
        <taxon>Bacteria</taxon>
        <taxon>Pseudomonadati</taxon>
        <taxon>Pseudomonadota</taxon>
        <taxon>Gammaproteobacteria</taxon>
        <taxon>Moraxellales</taxon>
        <taxon>Moraxellaceae</taxon>
        <taxon>Acinetobacter</taxon>
    </lineage>
</organism>
<protein>
    <submittedName>
        <fullName evidence="1">Phage virion morphogenesis protein</fullName>
    </submittedName>
</protein>
<reference evidence="1" key="1">
    <citation type="submission" date="2023-06" db="EMBL/GenBank/DDBJ databases">
        <title>Two novel species of Acinetobacter isolated from motorbike repairing workshop in Vietnam.</title>
        <authorList>
            <person name="Le N.T.T."/>
        </authorList>
    </citation>
    <scope>NUCLEOTIDE SEQUENCE</scope>
    <source>
        <strain evidence="1">VNH17</strain>
    </source>
</reference>
<evidence type="ECO:0000313" key="2">
    <source>
        <dbReference type="Proteomes" id="UP001168524"/>
    </source>
</evidence>
<accession>A0ABT7WN42</accession>
<gene>
    <name evidence="1" type="ORF">QTA56_07520</name>
</gene>
<proteinExistence type="predicted"/>
<dbReference type="InterPro" id="IPR006522">
    <property type="entry name" value="Phage_virion_morphogenesis"/>
</dbReference>
<dbReference type="RefSeq" id="WP_267980316.1">
    <property type="nucleotide sequence ID" value="NZ_JAPQKF010000002.1"/>
</dbReference>
<dbReference type="EMBL" id="JAUDZE010000002">
    <property type="protein sequence ID" value="MDN0014084.1"/>
    <property type="molecule type" value="Genomic_DNA"/>
</dbReference>
<evidence type="ECO:0000313" key="1">
    <source>
        <dbReference type="EMBL" id="MDN0014084.1"/>
    </source>
</evidence>
<sequence length="160" mass="17576">MSGIFLNDEELRKRLQLVASRLQNPLELTSTLERVLVSQTLQNFHANGRPAWAGLSPVTLEIYRKQGITPQGILQRSPAGLKASIQGDHDRDSATVMAGSGQSKNYAAIHQFGGMAGRGRKVKIPARPYLPIDENGFLQPEAENAVGMVAGHYWQKIFNP</sequence>
<keyword evidence="2" id="KW-1185">Reference proteome</keyword>
<dbReference type="Pfam" id="PF05069">
    <property type="entry name" value="Phage_tail_S"/>
    <property type="match status" value="1"/>
</dbReference>
<dbReference type="NCBIfam" id="TIGR01635">
    <property type="entry name" value="tail_comp_S"/>
    <property type="match status" value="1"/>
</dbReference>
<name>A0ABT7WN42_9GAMM</name>
<comment type="caution">
    <text evidence="1">The sequence shown here is derived from an EMBL/GenBank/DDBJ whole genome shotgun (WGS) entry which is preliminary data.</text>
</comment>
<dbReference type="Proteomes" id="UP001168524">
    <property type="component" value="Unassembled WGS sequence"/>
</dbReference>